<organism evidence="1 2">
    <name type="scientific">Ohtaekwangia kribbensis</name>
    <dbReference type="NCBI Taxonomy" id="688913"/>
    <lineage>
        <taxon>Bacteria</taxon>
        <taxon>Pseudomonadati</taxon>
        <taxon>Bacteroidota</taxon>
        <taxon>Cytophagia</taxon>
        <taxon>Cytophagales</taxon>
        <taxon>Fulvivirgaceae</taxon>
        <taxon>Ohtaekwangia</taxon>
    </lineage>
</organism>
<dbReference type="RefSeq" id="WP_377573371.1">
    <property type="nucleotide sequence ID" value="NZ_JBHTKA010000001.1"/>
</dbReference>
<name>A0ABW3JW39_9BACT</name>
<reference evidence="2" key="1">
    <citation type="journal article" date="2019" name="Int. J. Syst. Evol. Microbiol.">
        <title>The Global Catalogue of Microorganisms (GCM) 10K type strain sequencing project: providing services to taxonomists for standard genome sequencing and annotation.</title>
        <authorList>
            <consortium name="The Broad Institute Genomics Platform"/>
            <consortium name="The Broad Institute Genome Sequencing Center for Infectious Disease"/>
            <person name="Wu L."/>
            <person name="Ma J."/>
        </authorList>
    </citation>
    <scope>NUCLEOTIDE SEQUENCE [LARGE SCALE GENOMIC DNA]</scope>
    <source>
        <strain evidence="2">CCUG 58938</strain>
    </source>
</reference>
<gene>
    <name evidence="1" type="ORF">ACFQ21_00670</name>
</gene>
<protein>
    <recommendedName>
        <fullName evidence="3">PKD domain-containing protein</fullName>
    </recommendedName>
</protein>
<evidence type="ECO:0000313" key="1">
    <source>
        <dbReference type="EMBL" id="MFD0997791.1"/>
    </source>
</evidence>
<sequence>MRISIQCAIMILINGILVQCTDESITVSPEKVQFSCSQIVTNESGGRVRSDEIPTAVLLTLTTDAGDPIFVNKKVNLLQMGDFYLTQPIELLPGNYKVTDFLLIKDSTTILYAVPKSGTRLAPAVNHPLPYTINVRKGHVTNIALDVIAVDQQVPEDFGYASFTLHVVNPLWISVFTLIDEKEMLANAIAYIVNETDTLKTYPLDAKVNLIAFSGSIHYSYKLIVMKNGYNPYVRIFNYQELIEELDGHPLMVRLVPAFTMETYVSVPREISLRLNGSGVLQVDWGDGTFTAFQTKPEGSPWDELIHSYTEAGTFRISVTGELDKITSFTLLYETAVVDKINFQGLTELSSINFGITPRGPKVIDLRYNKKLESVSVFNIANQEDLLLPDVNHIRSIGITGPNLFTTSDVDAIVNNIYINASRHNERDGRFLLQKSWIDVSEELVGPPSPSSILKLKELRDRYNWLVYPDLP</sequence>
<evidence type="ECO:0000313" key="2">
    <source>
        <dbReference type="Proteomes" id="UP001597112"/>
    </source>
</evidence>
<evidence type="ECO:0008006" key="3">
    <source>
        <dbReference type="Google" id="ProtNLM"/>
    </source>
</evidence>
<keyword evidence="2" id="KW-1185">Reference proteome</keyword>
<dbReference type="EMBL" id="JBHTKA010000001">
    <property type="protein sequence ID" value="MFD0997791.1"/>
    <property type="molecule type" value="Genomic_DNA"/>
</dbReference>
<accession>A0ABW3JW39</accession>
<dbReference type="Proteomes" id="UP001597112">
    <property type="component" value="Unassembled WGS sequence"/>
</dbReference>
<comment type="caution">
    <text evidence="1">The sequence shown here is derived from an EMBL/GenBank/DDBJ whole genome shotgun (WGS) entry which is preliminary data.</text>
</comment>
<proteinExistence type="predicted"/>